<feature type="domain" description="Thioredoxin" evidence="6">
    <location>
        <begin position="236"/>
        <end position="376"/>
    </location>
</feature>
<proteinExistence type="predicted"/>
<dbReference type="Proteomes" id="UP001500567">
    <property type="component" value="Unassembled WGS sequence"/>
</dbReference>
<gene>
    <name evidence="7" type="ORF">GCM10022408_02850</name>
</gene>
<dbReference type="CDD" id="cd02966">
    <property type="entry name" value="TlpA_like_family"/>
    <property type="match status" value="1"/>
</dbReference>
<comment type="caution">
    <text evidence="7">The sequence shown here is derived from an EMBL/GenBank/DDBJ whole genome shotgun (WGS) entry which is preliminary data.</text>
</comment>
<evidence type="ECO:0000256" key="4">
    <source>
        <dbReference type="ARBA" id="ARBA00023284"/>
    </source>
</evidence>
<dbReference type="Pfam" id="PF14289">
    <property type="entry name" value="DUF4369"/>
    <property type="match status" value="1"/>
</dbReference>
<comment type="subcellular location">
    <subcellularLocation>
        <location evidence="1">Cell envelope</location>
    </subcellularLocation>
</comment>
<dbReference type="EMBL" id="BAABDJ010000002">
    <property type="protein sequence ID" value="GAA3995724.1"/>
    <property type="molecule type" value="Genomic_DNA"/>
</dbReference>
<dbReference type="SUPFAM" id="SSF52833">
    <property type="entry name" value="Thioredoxin-like"/>
    <property type="match status" value="1"/>
</dbReference>
<dbReference type="Gene3D" id="3.40.30.10">
    <property type="entry name" value="Glutaredoxin"/>
    <property type="match status" value="1"/>
</dbReference>
<accession>A0ABP7RCQ6</accession>
<organism evidence="7 8">
    <name type="scientific">Hymenobacter fastidiosus</name>
    <dbReference type="NCBI Taxonomy" id="486264"/>
    <lineage>
        <taxon>Bacteria</taxon>
        <taxon>Pseudomonadati</taxon>
        <taxon>Bacteroidota</taxon>
        <taxon>Cytophagia</taxon>
        <taxon>Cytophagales</taxon>
        <taxon>Hymenobacteraceae</taxon>
        <taxon>Hymenobacter</taxon>
    </lineage>
</organism>
<dbReference type="InterPro" id="IPR050553">
    <property type="entry name" value="Thioredoxin_ResA/DsbE_sf"/>
</dbReference>
<feature type="signal peptide" evidence="5">
    <location>
        <begin position="1"/>
        <end position="18"/>
    </location>
</feature>
<keyword evidence="2" id="KW-0201">Cytochrome c-type biogenesis</keyword>
<dbReference type="PROSITE" id="PS51352">
    <property type="entry name" value="THIOREDOXIN_2"/>
    <property type="match status" value="1"/>
</dbReference>
<dbReference type="InterPro" id="IPR000866">
    <property type="entry name" value="AhpC/TSA"/>
</dbReference>
<evidence type="ECO:0000256" key="5">
    <source>
        <dbReference type="SAM" id="SignalP"/>
    </source>
</evidence>
<evidence type="ECO:0000256" key="1">
    <source>
        <dbReference type="ARBA" id="ARBA00004196"/>
    </source>
</evidence>
<keyword evidence="5" id="KW-0732">Signal</keyword>
<dbReference type="Pfam" id="PF00578">
    <property type="entry name" value="AhpC-TSA"/>
    <property type="match status" value="1"/>
</dbReference>
<evidence type="ECO:0000259" key="6">
    <source>
        <dbReference type="PROSITE" id="PS51352"/>
    </source>
</evidence>
<reference evidence="8" key="1">
    <citation type="journal article" date="2019" name="Int. J. Syst. Evol. Microbiol.">
        <title>The Global Catalogue of Microorganisms (GCM) 10K type strain sequencing project: providing services to taxonomists for standard genome sequencing and annotation.</title>
        <authorList>
            <consortium name="The Broad Institute Genomics Platform"/>
            <consortium name="The Broad Institute Genome Sequencing Center for Infectious Disease"/>
            <person name="Wu L."/>
            <person name="Ma J."/>
        </authorList>
    </citation>
    <scope>NUCLEOTIDE SEQUENCE [LARGE SCALE GENOMIC DNA]</scope>
    <source>
        <strain evidence="8">JCM 17224</strain>
    </source>
</reference>
<feature type="chain" id="PRO_5045120711" evidence="5">
    <location>
        <begin position="19"/>
        <end position="376"/>
    </location>
</feature>
<protein>
    <submittedName>
        <fullName evidence="7">TlpA disulfide reductase family protein</fullName>
    </submittedName>
</protein>
<dbReference type="InterPro" id="IPR025380">
    <property type="entry name" value="DUF4369"/>
</dbReference>
<sequence length="376" mass="41556">MKKHLLSFLLLVPGLAQAQAPVPYTVKGKIGQLNAPAKIYLLRGNEVLDSATFKNGTFELKGTTDVPQSASLVIKRNGKLGTGVYGEMDVAQVFLEPGPVVLTSPELLRKATITGGPVTADNQRLQAALKPISAKMEAFGAESQKVPSEQRNSPAFAERMQAQFEAFNKEIVQRNRDFIKANPNSWVSLDALTGIGMWEVPQYAVVAPLYEAFSPALKNSPQGRQYGKMVRELKDIAIGTQAPAFSQQTPEGKTVALADYRGKYVLIDFWASWCGPCRAENPAVIKLYNEYKGRNFEILGVSVDNEKTREKWVKAIQEDHLTWPQVSDLRGMDNEVAQRYHVRAVPQNFLIDPTGKIVAANLHGEDLKATLARYIK</sequence>
<keyword evidence="8" id="KW-1185">Reference proteome</keyword>
<dbReference type="PROSITE" id="PS00194">
    <property type="entry name" value="THIOREDOXIN_1"/>
    <property type="match status" value="1"/>
</dbReference>
<evidence type="ECO:0000313" key="8">
    <source>
        <dbReference type="Proteomes" id="UP001500567"/>
    </source>
</evidence>
<evidence type="ECO:0000256" key="2">
    <source>
        <dbReference type="ARBA" id="ARBA00022748"/>
    </source>
</evidence>
<dbReference type="InterPro" id="IPR036249">
    <property type="entry name" value="Thioredoxin-like_sf"/>
</dbReference>
<evidence type="ECO:0000256" key="3">
    <source>
        <dbReference type="ARBA" id="ARBA00023157"/>
    </source>
</evidence>
<dbReference type="PANTHER" id="PTHR42852">
    <property type="entry name" value="THIOL:DISULFIDE INTERCHANGE PROTEIN DSBE"/>
    <property type="match status" value="1"/>
</dbReference>
<dbReference type="InterPro" id="IPR013766">
    <property type="entry name" value="Thioredoxin_domain"/>
</dbReference>
<name>A0ABP7RCQ6_9BACT</name>
<dbReference type="InterPro" id="IPR017937">
    <property type="entry name" value="Thioredoxin_CS"/>
</dbReference>
<dbReference type="PANTHER" id="PTHR42852:SF6">
    <property type="entry name" value="THIOL:DISULFIDE INTERCHANGE PROTEIN DSBE"/>
    <property type="match status" value="1"/>
</dbReference>
<keyword evidence="3" id="KW-1015">Disulfide bond</keyword>
<keyword evidence="4" id="KW-0676">Redox-active center</keyword>
<dbReference type="RefSeq" id="WP_345070484.1">
    <property type="nucleotide sequence ID" value="NZ_BAABDJ010000002.1"/>
</dbReference>
<evidence type="ECO:0000313" key="7">
    <source>
        <dbReference type="EMBL" id="GAA3995724.1"/>
    </source>
</evidence>